<protein>
    <submittedName>
        <fullName evidence="1">Uncharacterized protein</fullName>
    </submittedName>
</protein>
<evidence type="ECO:0000313" key="2">
    <source>
        <dbReference type="Proteomes" id="UP000019132"/>
    </source>
</evidence>
<reference evidence="2" key="2">
    <citation type="submission" date="2010-04" db="EMBL/GenBank/DDBJ databases">
        <authorList>
            <person name="Buell R."/>
            <person name="Hamilton J."/>
            <person name="Hostetler J."/>
        </authorList>
    </citation>
    <scope>NUCLEOTIDE SEQUENCE [LARGE SCALE GENOMIC DNA]</scope>
    <source>
        <strain evidence="2">DAOM:BR144</strain>
    </source>
</reference>
<reference evidence="1" key="3">
    <citation type="submission" date="2015-02" db="UniProtKB">
        <authorList>
            <consortium name="EnsemblProtists"/>
        </authorList>
    </citation>
    <scope>IDENTIFICATION</scope>
    <source>
        <strain evidence="1">DAOM BR144</strain>
    </source>
</reference>
<dbReference type="HOGENOM" id="CLU_2459679_0_0_1"/>
<dbReference type="EnsemblProtists" id="PYU1_T005177">
    <property type="protein sequence ID" value="PYU1_T005177"/>
    <property type="gene ID" value="PYU1_G005166"/>
</dbReference>
<keyword evidence="2" id="KW-1185">Reference proteome</keyword>
<reference evidence="2" key="1">
    <citation type="journal article" date="2010" name="Genome Biol.">
        <title>Genome sequence of the necrotrophic plant pathogen Pythium ultimum reveals original pathogenicity mechanisms and effector repertoire.</title>
        <authorList>
            <person name="Levesque C.A."/>
            <person name="Brouwer H."/>
            <person name="Cano L."/>
            <person name="Hamilton J.P."/>
            <person name="Holt C."/>
            <person name="Huitema E."/>
            <person name="Raffaele S."/>
            <person name="Robideau G.P."/>
            <person name="Thines M."/>
            <person name="Win J."/>
            <person name="Zerillo M.M."/>
            <person name="Beakes G.W."/>
            <person name="Boore J.L."/>
            <person name="Busam D."/>
            <person name="Dumas B."/>
            <person name="Ferriera S."/>
            <person name="Fuerstenberg S.I."/>
            <person name="Gachon C.M."/>
            <person name="Gaulin E."/>
            <person name="Govers F."/>
            <person name="Grenville-Briggs L."/>
            <person name="Horner N."/>
            <person name="Hostetler J."/>
            <person name="Jiang R.H."/>
            <person name="Johnson J."/>
            <person name="Krajaejun T."/>
            <person name="Lin H."/>
            <person name="Meijer H.J."/>
            <person name="Moore B."/>
            <person name="Morris P."/>
            <person name="Phuntmart V."/>
            <person name="Puiu D."/>
            <person name="Shetty J."/>
            <person name="Stajich J.E."/>
            <person name="Tripathy S."/>
            <person name="Wawra S."/>
            <person name="van West P."/>
            <person name="Whitty B.R."/>
            <person name="Coutinho P.M."/>
            <person name="Henrissat B."/>
            <person name="Martin F."/>
            <person name="Thomas P.D."/>
            <person name="Tyler B.M."/>
            <person name="De Vries R.P."/>
            <person name="Kamoun S."/>
            <person name="Yandell M."/>
            <person name="Tisserat N."/>
            <person name="Buell C.R."/>
        </authorList>
    </citation>
    <scope>NUCLEOTIDE SEQUENCE</scope>
    <source>
        <strain evidence="2">DAOM:BR144</strain>
    </source>
</reference>
<name>K3WJN5_GLOUD</name>
<dbReference type="VEuPathDB" id="FungiDB:PYU1_G005166"/>
<dbReference type="EMBL" id="GL376564">
    <property type="status" value="NOT_ANNOTATED_CDS"/>
    <property type="molecule type" value="Genomic_DNA"/>
</dbReference>
<dbReference type="AlphaFoldDB" id="K3WJN5"/>
<organism evidence="1 2">
    <name type="scientific">Globisporangium ultimum (strain ATCC 200006 / CBS 805.95 / DAOM BR144)</name>
    <name type="common">Pythium ultimum</name>
    <dbReference type="NCBI Taxonomy" id="431595"/>
    <lineage>
        <taxon>Eukaryota</taxon>
        <taxon>Sar</taxon>
        <taxon>Stramenopiles</taxon>
        <taxon>Oomycota</taxon>
        <taxon>Peronosporomycetes</taxon>
        <taxon>Pythiales</taxon>
        <taxon>Pythiaceae</taxon>
        <taxon>Globisporangium</taxon>
    </lineage>
</organism>
<evidence type="ECO:0000313" key="1">
    <source>
        <dbReference type="EnsemblProtists" id="PYU1_T005177"/>
    </source>
</evidence>
<proteinExistence type="predicted"/>
<accession>K3WJN5</accession>
<dbReference type="InParanoid" id="K3WJN5"/>
<sequence>MWRLWPWTRAPPSRIGAARKCIALSSARYDEIVSIRIRKHVFLRSCKLHGMSPLSKHVRLAQDNQITHMIDVEISAWILLVIIACFLKV</sequence>
<dbReference type="Proteomes" id="UP000019132">
    <property type="component" value="Unassembled WGS sequence"/>
</dbReference>